<accession>A0A7S3FTC7</accession>
<feature type="transmembrane region" description="Helical" evidence="1">
    <location>
        <begin position="6"/>
        <end position="25"/>
    </location>
</feature>
<protein>
    <submittedName>
        <fullName evidence="2">Uncharacterized protein</fullName>
    </submittedName>
</protein>
<proteinExistence type="predicted"/>
<evidence type="ECO:0000256" key="1">
    <source>
        <dbReference type="SAM" id="Phobius"/>
    </source>
</evidence>
<dbReference type="AlphaFoldDB" id="A0A7S3FTC7"/>
<keyword evidence="1" id="KW-0472">Membrane</keyword>
<keyword evidence="1" id="KW-0812">Transmembrane</keyword>
<organism evidence="2">
    <name type="scientific">Strombidium rassoulzadegani</name>
    <dbReference type="NCBI Taxonomy" id="1082188"/>
    <lineage>
        <taxon>Eukaryota</taxon>
        <taxon>Sar</taxon>
        <taxon>Alveolata</taxon>
        <taxon>Ciliophora</taxon>
        <taxon>Intramacronucleata</taxon>
        <taxon>Spirotrichea</taxon>
        <taxon>Oligotrichia</taxon>
        <taxon>Strombidiidae</taxon>
        <taxon>Strombidium</taxon>
    </lineage>
</organism>
<name>A0A7S3FTC7_9SPIT</name>
<reference evidence="2" key="1">
    <citation type="submission" date="2021-01" db="EMBL/GenBank/DDBJ databases">
        <authorList>
            <person name="Corre E."/>
            <person name="Pelletier E."/>
            <person name="Niang G."/>
            <person name="Scheremetjew M."/>
            <person name="Finn R."/>
            <person name="Kale V."/>
            <person name="Holt S."/>
            <person name="Cochrane G."/>
            <person name="Meng A."/>
            <person name="Brown T."/>
            <person name="Cohen L."/>
        </authorList>
    </citation>
    <scope>NUCLEOTIDE SEQUENCE</scope>
    <source>
        <strain evidence="2">Ras09</strain>
    </source>
</reference>
<dbReference type="EMBL" id="HBIA01007086">
    <property type="protein sequence ID" value="CAE0231833.1"/>
    <property type="molecule type" value="Transcribed_RNA"/>
</dbReference>
<keyword evidence="1" id="KW-1133">Transmembrane helix</keyword>
<evidence type="ECO:0000313" key="2">
    <source>
        <dbReference type="EMBL" id="CAE0231833.1"/>
    </source>
</evidence>
<gene>
    <name evidence="2" type="ORF">SRAS04492_LOCUS3631</name>
</gene>
<sequence length="107" mass="12614">MAKQLPVRMFFNAVAMGVFSLYYLSRHNEISRIKKLRFSVDMVVNVTARALFAGVVADFFTRKLFVNYYRIKQHKVANNEIRKVMRSMPNARPLLMPHQRANSYIWS</sequence>